<sequence length="310" mass="34599">MNLEKKSLLKIINVSKNFGDTVAVKDINYEIFSGDFVAILGPSGCGKTTLLKMIGGFIEPSSGSIEIENLDITKIGPEKRPTNMVFQGYGLFPHMTVKQNIAYGLKIQKVNKNEINERTNEIINLVKLSDLADRNTEKLSGGQQQRVALARALIMRPKVLLLDEPLAALDLKLRHAMQDELRRIHDQIGGTFVFVTHDQSEALSLADRIAVMNEGEIVQEGDAEEIYLKPKSFFVSNFIGETNTLPRSFVESKIDVDNSKIIVRPEAIKISKDSINTDIVFEGIINEILFLGSNIRYEVSIKDNHILNVS</sequence>
<evidence type="ECO:0000259" key="4">
    <source>
        <dbReference type="PROSITE" id="PS50893"/>
    </source>
</evidence>
<dbReference type="AlphaFoldDB" id="A0A382AGE6"/>
<dbReference type="SUPFAM" id="SSF52540">
    <property type="entry name" value="P-loop containing nucleoside triphosphate hydrolases"/>
    <property type="match status" value="1"/>
</dbReference>
<dbReference type="PROSITE" id="PS50893">
    <property type="entry name" value="ABC_TRANSPORTER_2"/>
    <property type="match status" value="1"/>
</dbReference>
<organism evidence="5">
    <name type="scientific">marine metagenome</name>
    <dbReference type="NCBI Taxonomy" id="408172"/>
    <lineage>
        <taxon>unclassified sequences</taxon>
        <taxon>metagenomes</taxon>
        <taxon>ecological metagenomes</taxon>
    </lineage>
</organism>
<dbReference type="EMBL" id="UINC01025231">
    <property type="protein sequence ID" value="SVB00424.1"/>
    <property type="molecule type" value="Genomic_DNA"/>
</dbReference>
<proteinExistence type="predicted"/>
<protein>
    <recommendedName>
        <fullName evidence="4">ABC transporter domain-containing protein</fullName>
    </recommendedName>
</protein>
<dbReference type="InterPro" id="IPR003439">
    <property type="entry name" value="ABC_transporter-like_ATP-bd"/>
</dbReference>
<feature type="non-terminal residue" evidence="5">
    <location>
        <position position="310"/>
    </location>
</feature>
<dbReference type="GO" id="GO:0022857">
    <property type="term" value="F:transmembrane transporter activity"/>
    <property type="evidence" value="ECO:0007669"/>
    <property type="project" value="InterPro"/>
</dbReference>
<keyword evidence="1" id="KW-0813">Transport</keyword>
<name>A0A382AGE6_9ZZZZ</name>
<dbReference type="Gene3D" id="3.40.50.300">
    <property type="entry name" value="P-loop containing nucleotide triphosphate hydrolases"/>
    <property type="match status" value="1"/>
</dbReference>
<dbReference type="InterPro" id="IPR050093">
    <property type="entry name" value="ABC_SmlMolc_Importer"/>
</dbReference>
<dbReference type="InterPro" id="IPR003593">
    <property type="entry name" value="AAA+_ATPase"/>
</dbReference>
<dbReference type="SUPFAM" id="SSF50331">
    <property type="entry name" value="MOP-like"/>
    <property type="match status" value="1"/>
</dbReference>
<dbReference type="GO" id="GO:0016887">
    <property type="term" value="F:ATP hydrolysis activity"/>
    <property type="evidence" value="ECO:0007669"/>
    <property type="project" value="InterPro"/>
</dbReference>
<dbReference type="InterPro" id="IPR013611">
    <property type="entry name" value="Transp-assoc_OB_typ2"/>
</dbReference>
<dbReference type="InterPro" id="IPR008995">
    <property type="entry name" value="Mo/tungstate-bd_C_term_dom"/>
</dbReference>
<keyword evidence="2" id="KW-0547">Nucleotide-binding</keyword>
<evidence type="ECO:0000256" key="1">
    <source>
        <dbReference type="ARBA" id="ARBA00022448"/>
    </source>
</evidence>
<keyword evidence="3" id="KW-0067">ATP-binding</keyword>
<dbReference type="GO" id="GO:0043190">
    <property type="term" value="C:ATP-binding cassette (ABC) transporter complex"/>
    <property type="evidence" value="ECO:0007669"/>
    <property type="project" value="InterPro"/>
</dbReference>
<dbReference type="Pfam" id="PF00005">
    <property type="entry name" value="ABC_tran"/>
    <property type="match status" value="1"/>
</dbReference>
<accession>A0A382AGE6</accession>
<dbReference type="PANTHER" id="PTHR42781:SF4">
    <property type="entry name" value="SPERMIDINE_PUTRESCINE IMPORT ATP-BINDING PROTEIN POTA"/>
    <property type="match status" value="1"/>
</dbReference>
<evidence type="ECO:0000256" key="3">
    <source>
        <dbReference type="ARBA" id="ARBA00022840"/>
    </source>
</evidence>
<dbReference type="SMART" id="SM00382">
    <property type="entry name" value="AAA"/>
    <property type="match status" value="1"/>
</dbReference>
<dbReference type="Pfam" id="PF08402">
    <property type="entry name" value="TOBE_2"/>
    <property type="match status" value="1"/>
</dbReference>
<feature type="domain" description="ABC transporter" evidence="4">
    <location>
        <begin position="9"/>
        <end position="239"/>
    </location>
</feature>
<evidence type="ECO:0000256" key="2">
    <source>
        <dbReference type="ARBA" id="ARBA00022741"/>
    </source>
</evidence>
<evidence type="ECO:0000313" key="5">
    <source>
        <dbReference type="EMBL" id="SVB00424.1"/>
    </source>
</evidence>
<dbReference type="PROSITE" id="PS00211">
    <property type="entry name" value="ABC_TRANSPORTER_1"/>
    <property type="match status" value="1"/>
</dbReference>
<dbReference type="InterPro" id="IPR017871">
    <property type="entry name" value="ABC_transporter-like_CS"/>
</dbReference>
<dbReference type="GO" id="GO:0005524">
    <property type="term" value="F:ATP binding"/>
    <property type="evidence" value="ECO:0007669"/>
    <property type="project" value="UniProtKB-KW"/>
</dbReference>
<reference evidence="5" key="1">
    <citation type="submission" date="2018-05" db="EMBL/GenBank/DDBJ databases">
        <authorList>
            <person name="Lanie J.A."/>
            <person name="Ng W.-L."/>
            <person name="Kazmierczak K.M."/>
            <person name="Andrzejewski T.M."/>
            <person name="Davidsen T.M."/>
            <person name="Wayne K.J."/>
            <person name="Tettelin H."/>
            <person name="Glass J.I."/>
            <person name="Rusch D."/>
            <person name="Podicherti R."/>
            <person name="Tsui H.-C.T."/>
            <person name="Winkler M.E."/>
        </authorList>
    </citation>
    <scope>NUCLEOTIDE SEQUENCE</scope>
</reference>
<dbReference type="PANTHER" id="PTHR42781">
    <property type="entry name" value="SPERMIDINE/PUTRESCINE IMPORT ATP-BINDING PROTEIN POTA"/>
    <property type="match status" value="1"/>
</dbReference>
<gene>
    <name evidence="5" type="ORF">METZ01_LOCUS153278</name>
</gene>
<dbReference type="InterPro" id="IPR027417">
    <property type="entry name" value="P-loop_NTPase"/>
</dbReference>
<dbReference type="FunFam" id="3.40.50.300:FF:000133">
    <property type="entry name" value="Spermidine/putrescine import ATP-binding protein PotA"/>
    <property type="match status" value="1"/>
</dbReference>